<evidence type="ECO:0000313" key="2">
    <source>
        <dbReference type="Proteomes" id="UP001524569"/>
    </source>
</evidence>
<comment type="caution">
    <text evidence="1">The sequence shown here is derived from an EMBL/GenBank/DDBJ whole genome shotgun (WGS) entry which is preliminary data.</text>
</comment>
<dbReference type="SUPFAM" id="SSF54001">
    <property type="entry name" value="Cysteine proteinases"/>
    <property type="match status" value="1"/>
</dbReference>
<dbReference type="EMBL" id="JANIBM010000025">
    <property type="protein sequence ID" value="MCQ8182584.1"/>
    <property type="molecule type" value="Genomic_DNA"/>
</dbReference>
<evidence type="ECO:0000313" key="1">
    <source>
        <dbReference type="EMBL" id="MCQ8182584.1"/>
    </source>
</evidence>
<dbReference type="RefSeq" id="WP_256611909.1">
    <property type="nucleotide sequence ID" value="NZ_JANIBM010000025.1"/>
</dbReference>
<protein>
    <submittedName>
        <fullName evidence="1">YiiX/YebB-like N1pC/P60 family cysteine hydrolase</fullName>
    </submittedName>
</protein>
<gene>
    <name evidence="1" type="ORF">NP603_15790</name>
</gene>
<organism evidence="1 2">
    <name type="scientific">Methylomonas aurea</name>
    <dbReference type="NCBI Taxonomy" id="2952224"/>
    <lineage>
        <taxon>Bacteria</taxon>
        <taxon>Pseudomonadati</taxon>
        <taxon>Pseudomonadota</taxon>
        <taxon>Gammaproteobacteria</taxon>
        <taxon>Methylococcales</taxon>
        <taxon>Methylococcaceae</taxon>
        <taxon>Methylomonas</taxon>
    </lineage>
</organism>
<reference evidence="1 2" key="1">
    <citation type="submission" date="2022-07" db="EMBL/GenBank/DDBJ databases">
        <title>Methylomonas rivi sp. nov., Methylomonas rosea sp. nov., Methylomonas aureus sp. nov. and Methylomonas subterranea sp. nov., four novel methanotrophs isolated from a freshwater creek and the deep terrestrial subsurface.</title>
        <authorList>
            <person name="Abin C."/>
            <person name="Sankaranarayanan K."/>
            <person name="Garner C."/>
            <person name="Sindelar R."/>
            <person name="Kotary K."/>
            <person name="Garner R."/>
            <person name="Barclay S."/>
            <person name="Lawson P."/>
            <person name="Krumholz L."/>
        </authorList>
    </citation>
    <scope>NUCLEOTIDE SEQUENCE [LARGE SCALE GENOMIC DNA]</scope>
    <source>
        <strain evidence="1 2">SURF-1</strain>
    </source>
</reference>
<dbReference type="Proteomes" id="UP001524569">
    <property type="component" value="Unassembled WGS sequence"/>
</dbReference>
<dbReference type="InterPro" id="IPR038765">
    <property type="entry name" value="Papain-like_cys_pep_sf"/>
</dbReference>
<sequence>MTTLEKTREKNLWEKFLTFFGDIKIYPHPLFIVYDPGSYRIKGPDLREILEILQPGDILLRGYDNYLDGKFIGGTFSHAGFYFGEATEADRPAARAGTQENGKDWFTPGKQMVVHSMAEGVFMEDILTFTRCDKIAVLRLPGRISKNTEHKLHVVSSEMPDFSPAEERIYQALKNGKTVASAEAVVQAKRLALAHLGYAYDFGFDFETHKSFSCTEFVYFIYRCVCPFVDIKLVEQRLLFLTKKVLRPDDFLQTGLEQVWLKK</sequence>
<name>A0ABT1ULK2_9GAMM</name>
<accession>A0ABT1ULK2</accession>
<dbReference type="Gene3D" id="3.90.1720.10">
    <property type="entry name" value="endopeptidase domain like (from Nostoc punctiforme)"/>
    <property type="match status" value="1"/>
</dbReference>
<proteinExistence type="predicted"/>
<keyword evidence="2" id="KW-1185">Reference proteome</keyword>